<gene>
    <name evidence="1" type="ORF">B7P43_G10940</name>
</gene>
<organism evidence="1 2">
    <name type="scientific">Cryptotermes secundus</name>
    <dbReference type="NCBI Taxonomy" id="105785"/>
    <lineage>
        <taxon>Eukaryota</taxon>
        <taxon>Metazoa</taxon>
        <taxon>Ecdysozoa</taxon>
        <taxon>Arthropoda</taxon>
        <taxon>Hexapoda</taxon>
        <taxon>Insecta</taxon>
        <taxon>Pterygota</taxon>
        <taxon>Neoptera</taxon>
        <taxon>Polyneoptera</taxon>
        <taxon>Dictyoptera</taxon>
        <taxon>Blattodea</taxon>
        <taxon>Blattoidea</taxon>
        <taxon>Termitoidae</taxon>
        <taxon>Kalotermitidae</taxon>
        <taxon>Cryptotermitinae</taxon>
        <taxon>Cryptotermes</taxon>
    </lineage>
</organism>
<evidence type="ECO:0000313" key="1">
    <source>
        <dbReference type="EMBL" id="PNF25323.1"/>
    </source>
</evidence>
<name>A0A2J7Q9Q6_9NEOP</name>
<reference evidence="1 2" key="1">
    <citation type="submission" date="2017-12" db="EMBL/GenBank/DDBJ databases">
        <title>Hemimetabolous genomes reveal molecular basis of termite eusociality.</title>
        <authorList>
            <person name="Harrison M.C."/>
            <person name="Jongepier E."/>
            <person name="Robertson H.M."/>
            <person name="Arning N."/>
            <person name="Bitard-Feildel T."/>
            <person name="Chao H."/>
            <person name="Childers C.P."/>
            <person name="Dinh H."/>
            <person name="Doddapaneni H."/>
            <person name="Dugan S."/>
            <person name="Gowin J."/>
            <person name="Greiner C."/>
            <person name="Han Y."/>
            <person name="Hu H."/>
            <person name="Hughes D.S.T."/>
            <person name="Huylmans A.-K."/>
            <person name="Kemena C."/>
            <person name="Kremer L.P.M."/>
            <person name="Lee S.L."/>
            <person name="Lopez-Ezquerra A."/>
            <person name="Mallet L."/>
            <person name="Monroy-Kuhn J.M."/>
            <person name="Moser A."/>
            <person name="Murali S.C."/>
            <person name="Muzny D.M."/>
            <person name="Otani S."/>
            <person name="Piulachs M.-D."/>
            <person name="Poelchau M."/>
            <person name="Qu J."/>
            <person name="Schaub F."/>
            <person name="Wada-Katsumata A."/>
            <person name="Worley K.C."/>
            <person name="Xie Q."/>
            <person name="Ylla G."/>
            <person name="Poulsen M."/>
            <person name="Gibbs R.A."/>
            <person name="Schal C."/>
            <person name="Richards S."/>
            <person name="Belles X."/>
            <person name="Korb J."/>
            <person name="Bornberg-Bauer E."/>
        </authorList>
    </citation>
    <scope>NUCLEOTIDE SEQUENCE [LARGE SCALE GENOMIC DNA]</scope>
    <source>
        <tissue evidence="1">Whole body</tissue>
    </source>
</reference>
<dbReference type="InParanoid" id="A0A2J7Q9Q6"/>
<dbReference type="AlphaFoldDB" id="A0A2J7Q9Q6"/>
<dbReference type="Proteomes" id="UP000235965">
    <property type="component" value="Unassembled WGS sequence"/>
</dbReference>
<sequence>MHAHVQRLVSVVKMASMLECATEGLHSVVCPLWANGSNAKNVHKEMFPVYSGKCLSCKAVHNWVKKFSQMFESRR</sequence>
<evidence type="ECO:0008006" key="3">
    <source>
        <dbReference type="Google" id="ProtNLM"/>
    </source>
</evidence>
<accession>A0A2J7Q9Q6</accession>
<protein>
    <recommendedName>
        <fullName evidence="3">Mos1 transposase HTH domain-containing protein</fullName>
    </recommendedName>
</protein>
<evidence type="ECO:0000313" key="2">
    <source>
        <dbReference type="Proteomes" id="UP000235965"/>
    </source>
</evidence>
<dbReference type="EMBL" id="NEVH01016344">
    <property type="protein sequence ID" value="PNF25323.1"/>
    <property type="molecule type" value="Genomic_DNA"/>
</dbReference>
<keyword evidence="2" id="KW-1185">Reference proteome</keyword>
<comment type="caution">
    <text evidence="1">The sequence shown here is derived from an EMBL/GenBank/DDBJ whole genome shotgun (WGS) entry which is preliminary data.</text>
</comment>
<proteinExistence type="predicted"/>